<keyword evidence="3" id="KW-1185">Reference proteome</keyword>
<reference evidence="1" key="2">
    <citation type="submission" date="2019-06" db="EMBL/GenBank/DDBJ databases">
        <title>Genomics analysis of Aphanomyces spp. identifies a new class of oomycete effector associated with host adaptation.</title>
        <authorList>
            <person name="Gaulin E."/>
        </authorList>
    </citation>
    <scope>NUCLEOTIDE SEQUENCE</scope>
    <source>
        <strain evidence="1">CBS 578.67</strain>
    </source>
</reference>
<dbReference type="OrthoDB" id="61107at2759"/>
<name>A0A485K748_9STRA</name>
<dbReference type="Proteomes" id="UP000332933">
    <property type="component" value="Unassembled WGS sequence"/>
</dbReference>
<proteinExistence type="predicted"/>
<accession>A0A485K748</accession>
<evidence type="ECO:0000313" key="3">
    <source>
        <dbReference type="Proteomes" id="UP000332933"/>
    </source>
</evidence>
<dbReference type="EMBL" id="VJMH01000034">
    <property type="protein sequence ID" value="KAF0720043.1"/>
    <property type="molecule type" value="Genomic_DNA"/>
</dbReference>
<organism evidence="2 3">
    <name type="scientific">Aphanomyces stellatus</name>
    <dbReference type="NCBI Taxonomy" id="120398"/>
    <lineage>
        <taxon>Eukaryota</taxon>
        <taxon>Sar</taxon>
        <taxon>Stramenopiles</taxon>
        <taxon>Oomycota</taxon>
        <taxon>Saprolegniomycetes</taxon>
        <taxon>Saprolegniales</taxon>
        <taxon>Verrucalvaceae</taxon>
        <taxon>Aphanomyces</taxon>
    </lineage>
</organism>
<gene>
    <name evidence="2" type="primary">Aste57867_598</name>
    <name evidence="1" type="ORF">As57867_000597</name>
    <name evidence="2" type="ORF">ASTE57867_598</name>
</gene>
<dbReference type="AlphaFoldDB" id="A0A485K748"/>
<dbReference type="PANTHER" id="PTHR31827:SF1">
    <property type="entry name" value="EMB|CAB89363.1"/>
    <property type="match status" value="1"/>
</dbReference>
<protein>
    <submittedName>
        <fullName evidence="2">Aste57867_598 protein</fullName>
    </submittedName>
</protein>
<evidence type="ECO:0000313" key="2">
    <source>
        <dbReference type="EMBL" id="VFT77823.1"/>
    </source>
</evidence>
<reference evidence="2 3" key="1">
    <citation type="submission" date="2019-03" db="EMBL/GenBank/DDBJ databases">
        <authorList>
            <person name="Gaulin E."/>
            <person name="Dumas B."/>
        </authorList>
    </citation>
    <scope>NUCLEOTIDE SEQUENCE [LARGE SCALE GENOMIC DNA]</scope>
    <source>
        <strain evidence="2">CBS 568.67</strain>
    </source>
</reference>
<dbReference type="EMBL" id="CAADRA010000034">
    <property type="protein sequence ID" value="VFT77823.1"/>
    <property type="molecule type" value="Genomic_DNA"/>
</dbReference>
<evidence type="ECO:0000313" key="1">
    <source>
        <dbReference type="EMBL" id="KAF0720043.1"/>
    </source>
</evidence>
<sequence length="213" mass="24195">MDSPAPPQQLHPHSTACFFNGCDKPTMPDQWKCSFHRNRGRCLVQDCNNQAYARQLCAKHGGKKKCYVEGCPLSARLANVCYKHGARNLNKKCTHEGCTKPAQFQHKCVRHGGGRKCKVDGCVAHARCGGYCCRHGREVGIVREKRPKINASPRPRGRKCLDDVKIEPPVVVFTEPFSTEEWYELDWSMPTTKCLDSMDLPWTNEMIDFLRTL</sequence>
<dbReference type="PANTHER" id="PTHR31827">
    <property type="entry name" value="EMB|CAB89363.1"/>
    <property type="match status" value="1"/>
</dbReference>